<gene>
    <name evidence="2" type="ORF">P154DRAFT_539918</name>
</gene>
<feature type="compositionally biased region" description="Basic and acidic residues" evidence="1">
    <location>
        <begin position="47"/>
        <end position="58"/>
    </location>
</feature>
<feature type="compositionally biased region" description="Acidic residues" evidence="1">
    <location>
        <begin position="67"/>
        <end position="83"/>
    </location>
</feature>
<dbReference type="AlphaFoldDB" id="A0A6A5VZB7"/>
<evidence type="ECO:0000313" key="3">
    <source>
        <dbReference type="Proteomes" id="UP000799779"/>
    </source>
</evidence>
<feature type="compositionally biased region" description="Polar residues" evidence="1">
    <location>
        <begin position="37"/>
        <end position="46"/>
    </location>
</feature>
<sequence length="430" mass="47127">MAPKISRIPAYTTKHPTPPNILHSDAVQAPAQYPDQMGSQTTNPTNEQEKIPHAHPPIEIEVSVSREEEETPEERDDEGDDDNNNNNNNNNNNDEESDLSDEQGVIPTEARRVAHLRLAKIRISRTPRGQKVQDRRRSDYANGELMGRTKYGMVAGFPCTNCTEAGKVCYVYKPGFGGRIMRCHGCFDRGGRKNPSRCNFRYAPVAFSLAPVSTLNSVNAVSPSSALPHAQVLLSASNRALPAPPARSESAAGYGVDDGFAPVGDEHHHISLPEHSDQEVEDVLHEEGKAPNYINRPRSHGTIYTGPGNLDAINVDIKNNMSVAIIGDPISVSSYDDTPSQQIVDPGNVMKQSTTQEQLSPANLRGLELPGLPNPHPLPKPAPRTLIAPFIRRTPKLRLTDEEQDELVEDMLGAKDALGKDYEKIRKSGL</sequence>
<proteinExistence type="predicted"/>
<name>A0A6A5VZB7_9PLEO</name>
<evidence type="ECO:0000256" key="1">
    <source>
        <dbReference type="SAM" id="MobiDB-lite"/>
    </source>
</evidence>
<dbReference type="EMBL" id="ML977674">
    <property type="protein sequence ID" value="KAF1994048.1"/>
    <property type="molecule type" value="Genomic_DNA"/>
</dbReference>
<evidence type="ECO:0000313" key="2">
    <source>
        <dbReference type="EMBL" id="KAF1994048.1"/>
    </source>
</evidence>
<protein>
    <submittedName>
        <fullName evidence="2">Uncharacterized protein</fullName>
    </submittedName>
</protein>
<accession>A0A6A5VZB7</accession>
<dbReference type="Proteomes" id="UP000799779">
    <property type="component" value="Unassembled WGS sequence"/>
</dbReference>
<organism evidence="2 3">
    <name type="scientific">Amniculicola lignicola CBS 123094</name>
    <dbReference type="NCBI Taxonomy" id="1392246"/>
    <lineage>
        <taxon>Eukaryota</taxon>
        <taxon>Fungi</taxon>
        <taxon>Dikarya</taxon>
        <taxon>Ascomycota</taxon>
        <taxon>Pezizomycotina</taxon>
        <taxon>Dothideomycetes</taxon>
        <taxon>Pleosporomycetidae</taxon>
        <taxon>Pleosporales</taxon>
        <taxon>Amniculicolaceae</taxon>
        <taxon>Amniculicola</taxon>
    </lineage>
</organism>
<reference evidence="2" key="1">
    <citation type="journal article" date="2020" name="Stud. Mycol.">
        <title>101 Dothideomycetes genomes: a test case for predicting lifestyles and emergence of pathogens.</title>
        <authorList>
            <person name="Haridas S."/>
            <person name="Albert R."/>
            <person name="Binder M."/>
            <person name="Bloem J."/>
            <person name="Labutti K."/>
            <person name="Salamov A."/>
            <person name="Andreopoulos B."/>
            <person name="Baker S."/>
            <person name="Barry K."/>
            <person name="Bills G."/>
            <person name="Bluhm B."/>
            <person name="Cannon C."/>
            <person name="Castanera R."/>
            <person name="Culley D."/>
            <person name="Daum C."/>
            <person name="Ezra D."/>
            <person name="Gonzalez J."/>
            <person name="Henrissat B."/>
            <person name="Kuo A."/>
            <person name="Liang C."/>
            <person name="Lipzen A."/>
            <person name="Lutzoni F."/>
            <person name="Magnuson J."/>
            <person name="Mondo S."/>
            <person name="Nolan M."/>
            <person name="Ohm R."/>
            <person name="Pangilinan J."/>
            <person name="Park H.-J."/>
            <person name="Ramirez L."/>
            <person name="Alfaro M."/>
            <person name="Sun H."/>
            <person name="Tritt A."/>
            <person name="Yoshinaga Y."/>
            <person name="Zwiers L.-H."/>
            <person name="Turgeon B."/>
            <person name="Goodwin S."/>
            <person name="Spatafora J."/>
            <person name="Crous P."/>
            <person name="Grigoriev I."/>
        </authorList>
    </citation>
    <scope>NUCLEOTIDE SEQUENCE</scope>
    <source>
        <strain evidence="2">CBS 123094</strain>
    </source>
</reference>
<feature type="region of interest" description="Disordered" evidence="1">
    <location>
        <begin position="1"/>
        <end position="102"/>
    </location>
</feature>
<keyword evidence="3" id="KW-1185">Reference proteome</keyword>